<name>A0A511DW77_LENKE</name>
<reference evidence="2" key="1">
    <citation type="submission" date="2019-07" db="EMBL/GenBank/DDBJ databases">
        <title>Whole genome shotgun sequence of Lactobacillus kefiri NBRC 15888.</title>
        <authorList>
            <person name="Hosoyama A."/>
            <person name="Uohara A."/>
            <person name="Ohji S."/>
            <person name="Ichikawa N."/>
        </authorList>
    </citation>
    <scope>NUCLEOTIDE SEQUENCE [LARGE SCALE GENOMIC DNA]</scope>
    <source>
        <strain evidence="2">NBRC 15888</strain>
    </source>
</reference>
<evidence type="ECO:0000313" key="2">
    <source>
        <dbReference type="EMBL" id="GEL29092.1"/>
    </source>
</evidence>
<keyword evidence="3" id="KW-1185">Reference proteome</keyword>
<proteinExistence type="predicted"/>
<dbReference type="AlphaFoldDB" id="A0A511DW77"/>
<organism evidence="2 3">
    <name type="scientific">Lentilactobacillus kefiri</name>
    <name type="common">Lactobacillus kefiri</name>
    <dbReference type="NCBI Taxonomy" id="33962"/>
    <lineage>
        <taxon>Bacteria</taxon>
        <taxon>Bacillati</taxon>
        <taxon>Bacillota</taxon>
        <taxon>Bacilli</taxon>
        <taxon>Lactobacillales</taxon>
        <taxon>Lactobacillaceae</taxon>
        <taxon>Lentilactobacillus</taxon>
    </lineage>
</organism>
<evidence type="ECO:0000256" key="1">
    <source>
        <dbReference type="SAM" id="Phobius"/>
    </source>
</evidence>
<feature type="transmembrane region" description="Helical" evidence="1">
    <location>
        <begin position="21"/>
        <end position="47"/>
    </location>
</feature>
<keyword evidence="1" id="KW-1133">Transmembrane helix</keyword>
<keyword evidence="1" id="KW-0812">Transmembrane</keyword>
<evidence type="ECO:0000313" key="3">
    <source>
        <dbReference type="Proteomes" id="UP000321893"/>
    </source>
</evidence>
<accession>A0A511DW77</accession>
<dbReference type="EMBL" id="BJVK01000033">
    <property type="protein sequence ID" value="GEL29092.1"/>
    <property type="molecule type" value="Genomic_DNA"/>
</dbReference>
<comment type="caution">
    <text evidence="2">The sequence shown here is derived from an EMBL/GenBank/DDBJ whole genome shotgun (WGS) entry which is preliminary data.</text>
</comment>
<gene>
    <name evidence="2" type="ORF">LKE01_19120</name>
</gene>
<sequence>MSNFKDCLEKMEDAIETAILFTIWCCINFWQLIVVGIVTITAIIFLLEY</sequence>
<keyword evidence="1" id="KW-0472">Membrane</keyword>
<dbReference type="Proteomes" id="UP000321893">
    <property type="component" value="Unassembled WGS sequence"/>
</dbReference>
<protein>
    <submittedName>
        <fullName evidence="2">Uncharacterized protein</fullName>
    </submittedName>
</protein>